<feature type="region of interest" description="Disordered" evidence="1">
    <location>
        <begin position="1"/>
        <end position="26"/>
    </location>
</feature>
<evidence type="ECO:0000313" key="4">
    <source>
        <dbReference type="WBParaSite" id="TCNE_0001037901-mRNA-1"/>
    </source>
</evidence>
<dbReference type="AlphaFoldDB" id="A0A183UPF9"/>
<dbReference type="WBParaSite" id="TCNE_0001037901-mRNA-1">
    <property type="protein sequence ID" value="TCNE_0001037901-mRNA-1"/>
    <property type="gene ID" value="TCNE_0001037901"/>
</dbReference>
<dbReference type="EMBL" id="UYWY01020482">
    <property type="protein sequence ID" value="VDM41700.1"/>
    <property type="molecule type" value="Genomic_DNA"/>
</dbReference>
<accession>A0A183UPF9</accession>
<sequence length="97" mass="11324">MTSSLSHLLERRRADQSHLQESPGQWRHTAKINLPKLLPPFVKVKSANNKDNQVRGYFECDFDIDRHKGRGKLPRCGYPFATWHRLHNPKQAPIPTR</sequence>
<feature type="compositionally biased region" description="Basic and acidic residues" evidence="1">
    <location>
        <begin position="8"/>
        <end position="18"/>
    </location>
</feature>
<name>A0A183UPF9_TOXCA</name>
<reference evidence="4" key="1">
    <citation type="submission" date="2016-06" db="UniProtKB">
        <authorList>
            <consortium name="WormBaseParasite"/>
        </authorList>
    </citation>
    <scope>IDENTIFICATION</scope>
</reference>
<evidence type="ECO:0000256" key="1">
    <source>
        <dbReference type="SAM" id="MobiDB-lite"/>
    </source>
</evidence>
<evidence type="ECO:0000313" key="2">
    <source>
        <dbReference type="EMBL" id="VDM41700.1"/>
    </source>
</evidence>
<keyword evidence="3" id="KW-1185">Reference proteome</keyword>
<dbReference type="Proteomes" id="UP000050794">
    <property type="component" value="Unassembled WGS sequence"/>
</dbReference>
<reference evidence="2 3" key="2">
    <citation type="submission" date="2018-11" db="EMBL/GenBank/DDBJ databases">
        <authorList>
            <consortium name="Pathogen Informatics"/>
        </authorList>
    </citation>
    <scope>NUCLEOTIDE SEQUENCE [LARGE SCALE GENOMIC DNA]</scope>
</reference>
<evidence type="ECO:0000313" key="3">
    <source>
        <dbReference type="Proteomes" id="UP000050794"/>
    </source>
</evidence>
<organism evidence="3 4">
    <name type="scientific">Toxocara canis</name>
    <name type="common">Canine roundworm</name>
    <dbReference type="NCBI Taxonomy" id="6265"/>
    <lineage>
        <taxon>Eukaryota</taxon>
        <taxon>Metazoa</taxon>
        <taxon>Ecdysozoa</taxon>
        <taxon>Nematoda</taxon>
        <taxon>Chromadorea</taxon>
        <taxon>Rhabditida</taxon>
        <taxon>Spirurina</taxon>
        <taxon>Ascaridomorpha</taxon>
        <taxon>Ascaridoidea</taxon>
        <taxon>Toxocaridae</taxon>
        <taxon>Toxocara</taxon>
    </lineage>
</organism>
<protein>
    <submittedName>
        <fullName evidence="4">Transposase</fullName>
    </submittedName>
</protein>
<proteinExistence type="predicted"/>
<gene>
    <name evidence="2" type="ORF">TCNE_LOCUS10379</name>
</gene>